<comment type="similarity">
    <text evidence="4">Belongs to the syntrophin family.</text>
</comment>
<dbReference type="GO" id="GO:0005856">
    <property type="term" value="C:cytoskeleton"/>
    <property type="evidence" value="ECO:0007669"/>
    <property type="project" value="UniProtKB-SubCell"/>
</dbReference>
<keyword evidence="10" id="KW-0965">Cell junction</keyword>
<comment type="subcellular location">
    <subcellularLocation>
        <location evidence="3">Cell junction</location>
    </subcellularLocation>
    <subcellularLocation>
        <location evidence="2">Cytoplasm</location>
        <location evidence="2">Cytoskeleton</location>
    </subcellularLocation>
    <subcellularLocation>
        <location evidence="1">Endomembrane system</location>
        <topology evidence="1">Peripheral membrane protein</topology>
    </subcellularLocation>
</comment>
<name>A0AAD9J6V1_9ANNE</name>
<evidence type="ECO:0000256" key="10">
    <source>
        <dbReference type="ARBA" id="ARBA00022949"/>
    </source>
</evidence>
<dbReference type="FunFam" id="2.30.42.10:FF:000052">
    <property type="entry name" value="Syntrophin beta 1"/>
    <property type="match status" value="1"/>
</dbReference>
<dbReference type="SMART" id="SM00228">
    <property type="entry name" value="PDZ"/>
    <property type="match status" value="1"/>
</dbReference>
<dbReference type="GO" id="GO:0012505">
    <property type="term" value="C:endomembrane system"/>
    <property type="evidence" value="ECO:0007669"/>
    <property type="project" value="UniProtKB-SubCell"/>
</dbReference>
<keyword evidence="5" id="KW-0963">Cytoplasm</keyword>
<dbReference type="InterPro" id="IPR001478">
    <property type="entry name" value="PDZ"/>
</dbReference>
<keyword evidence="11" id="KW-0472">Membrane</keyword>
<keyword evidence="6" id="KW-0597">Phosphoprotein</keyword>
<keyword evidence="12" id="KW-0009">Actin-binding</keyword>
<dbReference type="PROSITE" id="PS50106">
    <property type="entry name" value="PDZ"/>
    <property type="match status" value="1"/>
</dbReference>
<evidence type="ECO:0000256" key="6">
    <source>
        <dbReference type="ARBA" id="ARBA00022553"/>
    </source>
</evidence>
<protein>
    <recommendedName>
        <fullName evidence="15">PDZ domain-containing protein</fullName>
    </recommendedName>
</protein>
<keyword evidence="13" id="KW-0206">Cytoskeleton</keyword>
<keyword evidence="17" id="KW-1185">Reference proteome</keyword>
<organism evidence="16 17">
    <name type="scientific">Paralvinella palmiformis</name>
    <dbReference type="NCBI Taxonomy" id="53620"/>
    <lineage>
        <taxon>Eukaryota</taxon>
        <taxon>Metazoa</taxon>
        <taxon>Spiralia</taxon>
        <taxon>Lophotrochozoa</taxon>
        <taxon>Annelida</taxon>
        <taxon>Polychaeta</taxon>
        <taxon>Sedentaria</taxon>
        <taxon>Canalipalpata</taxon>
        <taxon>Terebellida</taxon>
        <taxon>Terebelliformia</taxon>
        <taxon>Alvinellidae</taxon>
        <taxon>Paralvinella</taxon>
    </lineage>
</organism>
<evidence type="ECO:0000256" key="5">
    <source>
        <dbReference type="ARBA" id="ARBA00022490"/>
    </source>
</evidence>
<reference evidence="16" key="1">
    <citation type="journal article" date="2023" name="Mol. Biol. Evol.">
        <title>Third-Generation Sequencing Reveals the Adaptive Role of the Epigenome in Three Deep-Sea Polychaetes.</title>
        <authorList>
            <person name="Perez M."/>
            <person name="Aroh O."/>
            <person name="Sun Y."/>
            <person name="Lan Y."/>
            <person name="Juniper S.K."/>
            <person name="Young C.R."/>
            <person name="Angers B."/>
            <person name="Qian P.Y."/>
        </authorList>
    </citation>
    <scope>NUCLEOTIDE SEQUENCE</scope>
    <source>
        <strain evidence="16">P08H-3</strain>
    </source>
</reference>
<evidence type="ECO:0000256" key="13">
    <source>
        <dbReference type="ARBA" id="ARBA00023212"/>
    </source>
</evidence>
<keyword evidence="9" id="KW-0112">Calmodulin-binding</keyword>
<evidence type="ECO:0000313" key="16">
    <source>
        <dbReference type="EMBL" id="KAK2147559.1"/>
    </source>
</evidence>
<dbReference type="GO" id="GO:0003779">
    <property type="term" value="F:actin binding"/>
    <property type="evidence" value="ECO:0007669"/>
    <property type="project" value="UniProtKB-KW"/>
</dbReference>
<dbReference type="SUPFAM" id="SSF50156">
    <property type="entry name" value="PDZ domain-like"/>
    <property type="match status" value="1"/>
</dbReference>
<proteinExistence type="inferred from homology"/>
<evidence type="ECO:0000259" key="15">
    <source>
        <dbReference type="PROSITE" id="PS50106"/>
    </source>
</evidence>
<accession>A0AAD9J6V1</accession>
<dbReference type="GO" id="GO:0016010">
    <property type="term" value="C:dystrophin-associated glycoprotein complex"/>
    <property type="evidence" value="ECO:0007669"/>
    <property type="project" value="TreeGrafter"/>
</dbReference>
<evidence type="ECO:0000256" key="11">
    <source>
        <dbReference type="ARBA" id="ARBA00023136"/>
    </source>
</evidence>
<dbReference type="EMBL" id="JAODUP010000547">
    <property type="protein sequence ID" value="KAK2147559.1"/>
    <property type="molecule type" value="Genomic_DNA"/>
</dbReference>
<keyword evidence="8" id="KW-0106">Calcium</keyword>
<evidence type="ECO:0000256" key="9">
    <source>
        <dbReference type="ARBA" id="ARBA00022860"/>
    </source>
</evidence>
<dbReference type="GO" id="GO:0070161">
    <property type="term" value="C:anchoring junction"/>
    <property type="evidence" value="ECO:0007669"/>
    <property type="project" value="UniProtKB-SubCell"/>
</dbReference>
<evidence type="ECO:0000256" key="7">
    <source>
        <dbReference type="ARBA" id="ARBA00022737"/>
    </source>
</evidence>
<feature type="compositionally biased region" description="Low complexity" evidence="14">
    <location>
        <begin position="73"/>
        <end position="87"/>
    </location>
</feature>
<evidence type="ECO:0000256" key="8">
    <source>
        <dbReference type="ARBA" id="ARBA00022837"/>
    </source>
</evidence>
<evidence type="ECO:0000256" key="4">
    <source>
        <dbReference type="ARBA" id="ARBA00010798"/>
    </source>
</evidence>
<comment type="caution">
    <text evidence="16">The sequence shown here is derived from an EMBL/GenBank/DDBJ whole genome shotgun (WGS) entry which is preliminary data.</text>
</comment>
<evidence type="ECO:0000256" key="2">
    <source>
        <dbReference type="ARBA" id="ARBA00004245"/>
    </source>
</evidence>
<feature type="domain" description="PDZ" evidence="15">
    <location>
        <begin position="96"/>
        <end position="179"/>
    </location>
</feature>
<dbReference type="InterPro" id="IPR036034">
    <property type="entry name" value="PDZ_sf"/>
</dbReference>
<evidence type="ECO:0000313" key="17">
    <source>
        <dbReference type="Proteomes" id="UP001208570"/>
    </source>
</evidence>
<dbReference type="Gene3D" id="2.30.42.10">
    <property type="match status" value="1"/>
</dbReference>
<evidence type="ECO:0000256" key="1">
    <source>
        <dbReference type="ARBA" id="ARBA00004184"/>
    </source>
</evidence>
<evidence type="ECO:0000256" key="3">
    <source>
        <dbReference type="ARBA" id="ARBA00004282"/>
    </source>
</evidence>
<dbReference type="GO" id="GO:0005516">
    <property type="term" value="F:calmodulin binding"/>
    <property type="evidence" value="ECO:0007669"/>
    <property type="project" value="UniProtKB-KW"/>
</dbReference>
<keyword evidence="7" id="KW-0677">Repeat</keyword>
<dbReference type="PANTHER" id="PTHR10554">
    <property type="entry name" value="SYNTROPHIN"/>
    <property type="match status" value="1"/>
</dbReference>
<dbReference type="Pfam" id="PF00595">
    <property type="entry name" value="PDZ"/>
    <property type="match status" value="1"/>
</dbReference>
<dbReference type="PANTHER" id="PTHR10554:SF12">
    <property type="entry name" value="IP02644P"/>
    <property type="match status" value="1"/>
</dbReference>
<dbReference type="AlphaFoldDB" id="A0AAD9J6V1"/>
<gene>
    <name evidence="16" type="ORF">LSH36_547g02007</name>
</gene>
<sequence length="224" mass="23894">MAAQIGRSGLLEVYIRQQWCRVYATLSDDVLTLSLDDHVDITTLANGTSNSLPRRGVSSLDTHGGGPSQPNAGGSTSLPGPTGGSLPESIAGQKRLIRVYKEDSNGLGISIKGGKENKMPILISKIFKGMAADRTEKLYVGDAILSVNGEDLRDATHDEAVKALKKAGKVVDLEDSRVLGISPVYSCSDRPTSGQASCILLLKVLHRRDDVIRNCPSSVEYGFV</sequence>
<evidence type="ECO:0000256" key="14">
    <source>
        <dbReference type="SAM" id="MobiDB-lite"/>
    </source>
</evidence>
<dbReference type="InterPro" id="IPR015482">
    <property type="entry name" value="Syntrophin"/>
</dbReference>
<dbReference type="Proteomes" id="UP001208570">
    <property type="component" value="Unassembled WGS sequence"/>
</dbReference>
<feature type="region of interest" description="Disordered" evidence="14">
    <location>
        <begin position="45"/>
        <end position="87"/>
    </location>
</feature>
<evidence type="ECO:0000256" key="12">
    <source>
        <dbReference type="ARBA" id="ARBA00023203"/>
    </source>
</evidence>
<dbReference type="GO" id="GO:0005198">
    <property type="term" value="F:structural molecule activity"/>
    <property type="evidence" value="ECO:0007669"/>
    <property type="project" value="InterPro"/>
</dbReference>
<dbReference type="CDD" id="cd06801">
    <property type="entry name" value="PDZ_syntrophin-like"/>
    <property type="match status" value="1"/>
</dbReference>